<dbReference type="InterPro" id="IPR013216">
    <property type="entry name" value="Methyltransf_11"/>
</dbReference>
<dbReference type="GO" id="GO:0008757">
    <property type="term" value="F:S-adenosylmethionine-dependent methyltransferase activity"/>
    <property type="evidence" value="ECO:0007669"/>
    <property type="project" value="InterPro"/>
</dbReference>
<dbReference type="PANTHER" id="PTHR44067">
    <property type="entry name" value="S-ADENOSYL-L-METHIONINE-DEPENDENT METHYLTRANSFERASE SUPERFAMILY PROTEIN-RELATED"/>
    <property type="match status" value="1"/>
</dbReference>
<dbReference type="CDD" id="cd02440">
    <property type="entry name" value="AdoMet_MTases"/>
    <property type="match status" value="1"/>
</dbReference>
<feature type="non-terminal residue" evidence="2">
    <location>
        <position position="1"/>
    </location>
</feature>
<dbReference type="PANTHER" id="PTHR44067:SF10">
    <property type="entry name" value="S-ADENOSYL-L-METHIONINE-DEPENDENT METHYLTRANSFERASE SUPERFAMILY PROTEIN"/>
    <property type="match status" value="1"/>
</dbReference>
<dbReference type="EMBL" id="RWGY01000005">
    <property type="protein sequence ID" value="TVU43685.1"/>
    <property type="molecule type" value="Genomic_DNA"/>
</dbReference>
<name>A0A5J9W6V3_9POAL</name>
<dbReference type="Gene3D" id="3.40.50.150">
    <property type="entry name" value="Vaccinia Virus protein VP39"/>
    <property type="match status" value="1"/>
</dbReference>
<gene>
    <name evidence="2" type="ORF">EJB05_10173</name>
</gene>
<evidence type="ECO:0000259" key="1">
    <source>
        <dbReference type="Pfam" id="PF08241"/>
    </source>
</evidence>
<protein>
    <recommendedName>
        <fullName evidence="1">Methyltransferase type 11 domain-containing protein</fullName>
    </recommendedName>
</protein>
<dbReference type="Proteomes" id="UP000324897">
    <property type="component" value="Unassembled WGS sequence"/>
</dbReference>
<dbReference type="SUPFAM" id="SSF53335">
    <property type="entry name" value="S-adenosyl-L-methionine-dependent methyltransferases"/>
    <property type="match status" value="1"/>
</dbReference>
<feature type="domain" description="Methyltransferase type 11" evidence="1">
    <location>
        <begin position="98"/>
        <end position="193"/>
    </location>
</feature>
<sequence length="250" mass="27981">MKRDMEVARAEQAAAAAAGLWQLRDLVAGEELKLAVGPHKAKDDEETMFPSQYGSRRRNGARRARRSISFWMLDPVDSDLFIDEVLAAMPAGASRIGLDIGGGTGTFTARMAERGGVTVATTSMDFDAPFDSFIASRGLVPMHVSVARRLPFFDGTLDVVHSMHVLSNWIPDAALELALFDVYRVLRPGGVFWLDHFFCLGTHLDDTYVPMFDRIGFKKLRWNAGRKLDRGIDMDEWYVSALLEKPRRRS</sequence>
<evidence type="ECO:0000313" key="2">
    <source>
        <dbReference type="EMBL" id="TVU43685.1"/>
    </source>
</evidence>
<dbReference type="Gramene" id="TVU43685">
    <property type="protein sequence ID" value="TVU43685"/>
    <property type="gene ID" value="EJB05_10173"/>
</dbReference>
<accession>A0A5J9W6V3</accession>
<dbReference type="AlphaFoldDB" id="A0A5J9W6V3"/>
<reference evidence="2 3" key="1">
    <citation type="journal article" date="2019" name="Sci. Rep.">
        <title>A high-quality genome of Eragrostis curvula grass provides insights into Poaceae evolution and supports new strategies to enhance forage quality.</title>
        <authorList>
            <person name="Carballo J."/>
            <person name="Santos B.A.C.M."/>
            <person name="Zappacosta D."/>
            <person name="Garbus I."/>
            <person name="Selva J.P."/>
            <person name="Gallo C.A."/>
            <person name="Diaz A."/>
            <person name="Albertini E."/>
            <person name="Caccamo M."/>
            <person name="Echenique V."/>
        </authorList>
    </citation>
    <scope>NUCLEOTIDE SEQUENCE [LARGE SCALE GENOMIC DNA]</scope>
    <source>
        <strain evidence="3">cv. Victoria</strain>
        <tissue evidence="2">Leaf</tissue>
    </source>
</reference>
<evidence type="ECO:0000313" key="3">
    <source>
        <dbReference type="Proteomes" id="UP000324897"/>
    </source>
</evidence>
<proteinExistence type="predicted"/>
<dbReference type="InterPro" id="IPR029063">
    <property type="entry name" value="SAM-dependent_MTases_sf"/>
</dbReference>
<dbReference type="Pfam" id="PF08241">
    <property type="entry name" value="Methyltransf_11"/>
    <property type="match status" value="1"/>
</dbReference>
<organism evidence="2 3">
    <name type="scientific">Eragrostis curvula</name>
    <name type="common">weeping love grass</name>
    <dbReference type="NCBI Taxonomy" id="38414"/>
    <lineage>
        <taxon>Eukaryota</taxon>
        <taxon>Viridiplantae</taxon>
        <taxon>Streptophyta</taxon>
        <taxon>Embryophyta</taxon>
        <taxon>Tracheophyta</taxon>
        <taxon>Spermatophyta</taxon>
        <taxon>Magnoliopsida</taxon>
        <taxon>Liliopsida</taxon>
        <taxon>Poales</taxon>
        <taxon>Poaceae</taxon>
        <taxon>PACMAD clade</taxon>
        <taxon>Chloridoideae</taxon>
        <taxon>Eragrostideae</taxon>
        <taxon>Eragrostidinae</taxon>
        <taxon>Eragrostis</taxon>
    </lineage>
</organism>
<dbReference type="InterPro" id="IPR053223">
    <property type="entry name" value="Prob_Methyltransferase"/>
</dbReference>
<comment type="caution">
    <text evidence="2">The sequence shown here is derived from an EMBL/GenBank/DDBJ whole genome shotgun (WGS) entry which is preliminary data.</text>
</comment>
<keyword evidence="3" id="KW-1185">Reference proteome</keyword>
<dbReference type="OrthoDB" id="2013972at2759"/>